<keyword evidence="5" id="KW-0539">Nucleus</keyword>
<dbReference type="AlphaFoldDB" id="A0AAD6UWJ6"/>
<gene>
    <name evidence="7" type="ORF">GGX14DRAFT_473804</name>
</gene>
<evidence type="ECO:0000256" key="6">
    <source>
        <dbReference type="ARBA" id="ARBA00034303"/>
    </source>
</evidence>
<dbReference type="Pfam" id="PF05705">
    <property type="entry name" value="DUF829"/>
    <property type="match status" value="1"/>
</dbReference>
<dbReference type="Proteomes" id="UP001219525">
    <property type="component" value="Unassembled WGS sequence"/>
</dbReference>
<organism evidence="7 8">
    <name type="scientific">Mycena pura</name>
    <dbReference type="NCBI Taxonomy" id="153505"/>
    <lineage>
        <taxon>Eukaryota</taxon>
        <taxon>Fungi</taxon>
        <taxon>Dikarya</taxon>
        <taxon>Basidiomycota</taxon>
        <taxon>Agaricomycotina</taxon>
        <taxon>Agaricomycetes</taxon>
        <taxon>Agaricomycetidae</taxon>
        <taxon>Agaricales</taxon>
        <taxon>Marasmiineae</taxon>
        <taxon>Mycenaceae</taxon>
        <taxon>Mycena</taxon>
    </lineage>
</organism>
<comment type="caution">
    <text evidence="7">The sequence shown here is derived from an EMBL/GenBank/DDBJ whole genome shotgun (WGS) entry which is preliminary data.</text>
</comment>
<keyword evidence="4" id="KW-0472">Membrane</keyword>
<dbReference type="EMBL" id="JARJCW010000085">
    <property type="protein sequence ID" value="KAJ7196223.1"/>
    <property type="molecule type" value="Genomic_DNA"/>
</dbReference>
<reference evidence="7" key="1">
    <citation type="submission" date="2023-03" db="EMBL/GenBank/DDBJ databases">
        <title>Massive genome expansion in bonnet fungi (Mycena s.s.) driven by repeated elements and novel gene families across ecological guilds.</title>
        <authorList>
            <consortium name="Lawrence Berkeley National Laboratory"/>
            <person name="Harder C.B."/>
            <person name="Miyauchi S."/>
            <person name="Viragh M."/>
            <person name="Kuo A."/>
            <person name="Thoen E."/>
            <person name="Andreopoulos B."/>
            <person name="Lu D."/>
            <person name="Skrede I."/>
            <person name="Drula E."/>
            <person name="Henrissat B."/>
            <person name="Morin E."/>
            <person name="Kohler A."/>
            <person name="Barry K."/>
            <person name="LaButti K."/>
            <person name="Morin E."/>
            <person name="Salamov A."/>
            <person name="Lipzen A."/>
            <person name="Mereny Z."/>
            <person name="Hegedus B."/>
            <person name="Baldrian P."/>
            <person name="Stursova M."/>
            <person name="Weitz H."/>
            <person name="Taylor A."/>
            <person name="Grigoriev I.V."/>
            <person name="Nagy L.G."/>
            <person name="Martin F."/>
            <person name="Kauserud H."/>
        </authorList>
    </citation>
    <scope>NUCLEOTIDE SEQUENCE</scope>
    <source>
        <strain evidence="7">9144</strain>
    </source>
</reference>
<evidence type="ECO:0000313" key="8">
    <source>
        <dbReference type="Proteomes" id="UP001219525"/>
    </source>
</evidence>
<comment type="subcellular location">
    <subcellularLocation>
        <location evidence="6">Nucleus outer membrane</location>
        <topology evidence="6">Single-pass membrane protein</topology>
    </subcellularLocation>
</comment>
<sequence>MADSDQQLRGPVQVSDICYYLPSQESQSEACAPEDPQYRRRTDRSPARLPRLIFIFGWASAGLSHLLKYSRQYTAFFPSASQLIIQCDLTAMALGTTETNVRRQGPVVEQLERLGLFTEQPPRMLIHVFSSGGAAQLLWLALAIDRMPPPPNNAHPLLACLILDSTPTPCQVTDFQRGLAGASTGPAKLAASTISTVVYTAAQLLAAISLRPALRPFVRHGLNNPRLFPWINTTTPRLYLYSDADAVARVSSVREHIARARAAGLNVREVRFEKSPHVLHARVYPEQYWAAVSARWRDAVRAKL</sequence>
<dbReference type="Gene3D" id="3.40.50.1820">
    <property type="entry name" value="alpha/beta hydrolase"/>
    <property type="match status" value="1"/>
</dbReference>
<evidence type="ECO:0000256" key="1">
    <source>
        <dbReference type="ARBA" id="ARBA00007387"/>
    </source>
</evidence>
<accession>A0AAD6UWJ6</accession>
<proteinExistence type="inferred from homology"/>
<name>A0AAD6UWJ6_9AGAR</name>
<evidence type="ECO:0000256" key="5">
    <source>
        <dbReference type="ARBA" id="ARBA00023242"/>
    </source>
</evidence>
<dbReference type="SUPFAM" id="SSF53474">
    <property type="entry name" value="alpha/beta-Hydrolases"/>
    <property type="match status" value="1"/>
</dbReference>
<protein>
    <recommendedName>
        <fullName evidence="9">DUF829-domain-containing protein</fullName>
    </recommendedName>
</protein>
<keyword evidence="8" id="KW-1185">Reference proteome</keyword>
<dbReference type="PANTHER" id="PTHR12265">
    <property type="entry name" value="TRANSMEMBRANE PROTEIN 53"/>
    <property type="match status" value="1"/>
</dbReference>
<dbReference type="InterPro" id="IPR008547">
    <property type="entry name" value="DUF829_TMEM53"/>
</dbReference>
<comment type="similarity">
    <text evidence="1">Belongs to the TMEM53 family.</text>
</comment>
<evidence type="ECO:0000256" key="2">
    <source>
        <dbReference type="ARBA" id="ARBA00022692"/>
    </source>
</evidence>
<dbReference type="GO" id="GO:0005640">
    <property type="term" value="C:nuclear outer membrane"/>
    <property type="evidence" value="ECO:0007669"/>
    <property type="project" value="UniProtKB-SubCell"/>
</dbReference>
<evidence type="ECO:0000313" key="7">
    <source>
        <dbReference type="EMBL" id="KAJ7196223.1"/>
    </source>
</evidence>
<keyword evidence="2" id="KW-0812">Transmembrane</keyword>
<dbReference type="PANTHER" id="PTHR12265:SF30">
    <property type="entry name" value="TRANSMEMBRANE PROTEIN 53"/>
    <property type="match status" value="1"/>
</dbReference>
<evidence type="ECO:0000256" key="4">
    <source>
        <dbReference type="ARBA" id="ARBA00023136"/>
    </source>
</evidence>
<evidence type="ECO:0008006" key="9">
    <source>
        <dbReference type="Google" id="ProtNLM"/>
    </source>
</evidence>
<keyword evidence="3" id="KW-1133">Transmembrane helix</keyword>
<dbReference type="InterPro" id="IPR029058">
    <property type="entry name" value="AB_hydrolase_fold"/>
</dbReference>
<evidence type="ECO:0000256" key="3">
    <source>
        <dbReference type="ARBA" id="ARBA00022989"/>
    </source>
</evidence>